<dbReference type="Proteomes" id="UP000006698">
    <property type="component" value="Chromosome"/>
</dbReference>
<evidence type="ECO:0000313" key="1">
    <source>
        <dbReference type="EMBL" id="BAF54886.1"/>
    </source>
</evidence>
<dbReference type="Gene3D" id="3.90.1690.10">
    <property type="entry name" value="phage-related protein like domain"/>
    <property type="match status" value="1"/>
</dbReference>
<dbReference type="EMBL" id="AP009044">
    <property type="protein sequence ID" value="BAF54886.1"/>
    <property type="molecule type" value="Genomic_DNA"/>
</dbReference>
<dbReference type="AlphaFoldDB" id="A0AB72VBT6"/>
<sequence length="322" mass="35257">MAEITSAYEALGELSWDDLVDETDLLRDAVEERLKLSRVADLLFEEETTSELTVGYRTDMPSGDPDEVEKRAEFGNIPVFDPEKGREFLAKMDSRARGMRVSYEQTKTNGGKAVQREVRAMTNAIARSDTRAALLAVEKRIADTTLDDVDQIEVVAATAQWANPDANPLDPVWSAADLIEGAEYEGISYGYFATTIWGNPVDLSVMKRHPKVRDLYVGDMASANPLFAGVESQPLIAGQFQLVPDATVPRGTAFVFQDAASLGGAIGSKFTWDSGQPLVTGWYSENGESARGGANMSYRSDYSEWNHMGIRAPKAIIKITGI</sequence>
<dbReference type="KEGG" id="cgt:cgR_1891"/>
<protein>
    <recommendedName>
        <fullName evidence="2">Major capsid protein</fullName>
    </recommendedName>
</protein>
<gene>
    <name evidence="1" type="ordered locus">cgR_1891</name>
</gene>
<accession>A0AB72VBT6</accession>
<evidence type="ECO:0008006" key="2">
    <source>
        <dbReference type="Google" id="ProtNLM"/>
    </source>
</evidence>
<proteinExistence type="predicted"/>
<dbReference type="InterPro" id="IPR053738">
    <property type="entry name" value="Lambda_capsid_assembly"/>
</dbReference>
<organism evidence="1">
    <name type="scientific">Corynebacterium glutamicum (strain R)</name>
    <dbReference type="NCBI Taxonomy" id="340322"/>
    <lineage>
        <taxon>Bacteria</taxon>
        <taxon>Bacillati</taxon>
        <taxon>Actinomycetota</taxon>
        <taxon>Actinomycetes</taxon>
        <taxon>Mycobacteriales</taxon>
        <taxon>Corynebacteriaceae</taxon>
        <taxon>Corynebacterium</taxon>
    </lineage>
</organism>
<reference evidence="1" key="1">
    <citation type="journal article" date="2007" name="Microbiology">
        <title>Comparative analysis of the Corynebacterium glutamicum group and complete genome sequence of strain R.</title>
        <authorList>
            <person name="Yukawa H."/>
            <person name="Omumasaba C.A."/>
            <person name="Nonaka H."/>
            <person name="Kos P."/>
            <person name="Okai N."/>
            <person name="Suzuki N."/>
            <person name="Suda M."/>
            <person name="Tsuge Y."/>
            <person name="Watanabe J."/>
            <person name="Ikeda Y."/>
            <person name="Vertes A.A."/>
            <person name="Inui M."/>
        </authorList>
    </citation>
    <scope>NUCLEOTIDE SEQUENCE</scope>
    <source>
        <strain evidence="1">R</strain>
    </source>
</reference>
<dbReference type="RefSeq" id="WP_011897457.1">
    <property type="nucleotide sequence ID" value="NC_009342.1"/>
</dbReference>
<name>A0AB72VBT6_CORGB</name>